<evidence type="ECO:0000256" key="2">
    <source>
        <dbReference type="ARBA" id="ARBA00022801"/>
    </source>
</evidence>
<sequence length="308" mass="35060">MEKRSNNHLQGIDVSHWQGTIDWKRVERSGVAFAYIKATEGTTFVDPMLATHARAIKETKLHVGFYHFARFTDNASAQHEAKHFGSTVAPYTSDLLPALDVEVDIGLNKRQLSELILIFCQAVKKQTGQDVMLYTNTNFSKLHLDHALHQLPLWIAEYNRSSPQDNGIWGDWAVFQYSNKGRIPGISGHVDLDEMQKHLVIPSRSGHEIYKIKQGDTFWELENRWMLPQGALTKANPNLNPRELKIGQTIIIPENSTAKKKQYTIQAGDTFWGIEEAHHWKHGTLQALNPHIAPRHLQVGEQILVPEK</sequence>
<keyword evidence="2 4" id="KW-0378">Hydrolase</keyword>
<feature type="domain" description="LysM" evidence="5">
    <location>
        <begin position="208"/>
        <end position="252"/>
    </location>
</feature>
<evidence type="ECO:0000259" key="5">
    <source>
        <dbReference type="PROSITE" id="PS51782"/>
    </source>
</evidence>
<evidence type="ECO:0000256" key="1">
    <source>
        <dbReference type="ARBA" id="ARBA00010646"/>
    </source>
</evidence>
<comment type="catalytic activity">
    <reaction evidence="4">
        <text>Hydrolysis of (1-&gt;4)-beta-linkages between N-acetylmuramic acid and N-acetyl-D-glucosamine residues in a peptidoglycan and between N-acetyl-D-glucosamine residues in chitodextrins.</text>
        <dbReference type="EC" id="3.2.1.17"/>
    </reaction>
</comment>
<dbReference type="Gene3D" id="3.20.20.80">
    <property type="entry name" value="Glycosidases"/>
    <property type="match status" value="1"/>
</dbReference>
<evidence type="ECO:0000313" key="7">
    <source>
        <dbReference type="Proteomes" id="UP000628775"/>
    </source>
</evidence>
<dbReference type="InterPro" id="IPR018077">
    <property type="entry name" value="Glyco_hydro_fam25_subgr"/>
</dbReference>
<dbReference type="GO" id="GO:0003796">
    <property type="term" value="F:lysozyme activity"/>
    <property type="evidence" value="ECO:0007669"/>
    <property type="project" value="UniProtKB-EC"/>
</dbReference>
<evidence type="ECO:0000256" key="4">
    <source>
        <dbReference type="RuleBase" id="RU361176"/>
    </source>
</evidence>
<dbReference type="Gene3D" id="3.10.350.10">
    <property type="entry name" value="LysM domain"/>
    <property type="match status" value="2"/>
</dbReference>
<dbReference type="CDD" id="cd00118">
    <property type="entry name" value="LysM"/>
    <property type="match status" value="2"/>
</dbReference>
<dbReference type="InterPro" id="IPR036779">
    <property type="entry name" value="LysM_dom_sf"/>
</dbReference>
<dbReference type="InterPro" id="IPR018392">
    <property type="entry name" value="LysM"/>
</dbReference>
<evidence type="ECO:0000256" key="3">
    <source>
        <dbReference type="ARBA" id="ARBA00023295"/>
    </source>
</evidence>
<proteinExistence type="inferred from homology"/>
<keyword evidence="3 4" id="KW-0326">Glycosidase</keyword>
<dbReference type="SUPFAM" id="SSF54106">
    <property type="entry name" value="LysM domain"/>
    <property type="match status" value="2"/>
</dbReference>
<dbReference type="PANTHER" id="PTHR34135:SF2">
    <property type="entry name" value="LYSOZYME"/>
    <property type="match status" value="1"/>
</dbReference>
<dbReference type="SUPFAM" id="SSF51445">
    <property type="entry name" value="(Trans)glycosidases"/>
    <property type="match status" value="1"/>
</dbReference>
<dbReference type="InterPro" id="IPR002053">
    <property type="entry name" value="Glyco_hydro_25"/>
</dbReference>
<comment type="similarity">
    <text evidence="1 4">Belongs to the glycosyl hydrolase 25 family.</text>
</comment>
<dbReference type="Proteomes" id="UP000628775">
    <property type="component" value="Unassembled WGS sequence"/>
</dbReference>
<feature type="domain" description="LysM" evidence="5">
    <location>
        <begin position="261"/>
        <end position="305"/>
    </location>
</feature>
<gene>
    <name evidence="6" type="ORF">GCM10011391_29480</name>
</gene>
<dbReference type="PROSITE" id="PS51782">
    <property type="entry name" value="LYSM"/>
    <property type="match status" value="2"/>
</dbReference>
<accession>A0A8J2YKL7</accession>
<dbReference type="SMART" id="SM00257">
    <property type="entry name" value="LysM"/>
    <property type="match status" value="2"/>
</dbReference>
<keyword evidence="7" id="KW-1185">Reference proteome</keyword>
<dbReference type="EMBL" id="BMIR01000015">
    <property type="protein sequence ID" value="GGE48753.1"/>
    <property type="molecule type" value="Genomic_DNA"/>
</dbReference>
<dbReference type="InterPro" id="IPR017853">
    <property type="entry name" value="GH"/>
</dbReference>
<dbReference type="PROSITE" id="PS00953">
    <property type="entry name" value="GLYCOSYL_HYDROL_F25_1"/>
    <property type="match status" value="1"/>
</dbReference>
<dbReference type="GO" id="GO:0016998">
    <property type="term" value="P:cell wall macromolecule catabolic process"/>
    <property type="evidence" value="ECO:0007669"/>
    <property type="project" value="InterPro"/>
</dbReference>
<dbReference type="AlphaFoldDB" id="A0A8J2YKL7"/>
<name>A0A8J2YKL7_9BACL</name>
<dbReference type="PROSITE" id="PS51904">
    <property type="entry name" value="GLYCOSYL_HYDROL_F25_2"/>
    <property type="match status" value="1"/>
</dbReference>
<dbReference type="RefSeq" id="WP_188695781.1">
    <property type="nucleotide sequence ID" value="NZ_BMIR01000015.1"/>
</dbReference>
<evidence type="ECO:0000313" key="6">
    <source>
        <dbReference type="EMBL" id="GGE48753.1"/>
    </source>
</evidence>
<dbReference type="SMART" id="SM00641">
    <property type="entry name" value="Glyco_25"/>
    <property type="match status" value="1"/>
</dbReference>
<dbReference type="GO" id="GO:0009253">
    <property type="term" value="P:peptidoglycan catabolic process"/>
    <property type="evidence" value="ECO:0007669"/>
    <property type="project" value="InterPro"/>
</dbReference>
<dbReference type="InterPro" id="IPR008270">
    <property type="entry name" value="Glyco_hydro_25_AS"/>
</dbReference>
<dbReference type="Pfam" id="PF01476">
    <property type="entry name" value="LysM"/>
    <property type="match status" value="2"/>
</dbReference>
<comment type="caution">
    <text evidence="6">The sequence shown here is derived from an EMBL/GenBank/DDBJ whole genome shotgun (WGS) entry which is preliminary data.</text>
</comment>
<protein>
    <recommendedName>
        <fullName evidence="4">Lysozyme</fullName>
        <ecNumber evidence="4">3.2.1.17</ecNumber>
    </recommendedName>
</protein>
<dbReference type="GO" id="GO:0016052">
    <property type="term" value="P:carbohydrate catabolic process"/>
    <property type="evidence" value="ECO:0007669"/>
    <property type="project" value="TreeGrafter"/>
</dbReference>
<reference evidence="6" key="1">
    <citation type="journal article" date="2014" name="Int. J. Syst. Evol. Microbiol.">
        <title>Complete genome sequence of Corynebacterium casei LMG S-19264T (=DSM 44701T), isolated from a smear-ripened cheese.</title>
        <authorList>
            <consortium name="US DOE Joint Genome Institute (JGI-PGF)"/>
            <person name="Walter F."/>
            <person name="Albersmeier A."/>
            <person name="Kalinowski J."/>
            <person name="Ruckert C."/>
        </authorList>
    </citation>
    <scope>NUCLEOTIDE SEQUENCE</scope>
    <source>
        <strain evidence="6">CGMCC 1.15371</strain>
    </source>
</reference>
<dbReference type="EC" id="3.2.1.17" evidence="4"/>
<organism evidence="6 7">
    <name type="scientific">Pullulanibacillus camelliae</name>
    <dbReference type="NCBI Taxonomy" id="1707096"/>
    <lineage>
        <taxon>Bacteria</taxon>
        <taxon>Bacillati</taxon>
        <taxon>Bacillota</taxon>
        <taxon>Bacilli</taxon>
        <taxon>Bacillales</taxon>
        <taxon>Sporolactobacillaceae</taxon>
        <taxon>Pullulanibacillus</taxon>
    </lineage>
</organism>
<dbReference type="PANTHER" id="PTHR34135">
    <property type="entry name" value="LYSOZYME"/>
    <property type="match status" value="1"/>
</dbReference>
<dbReference type="Pfam" id="PF01183">
    <property type="entry name" value="Glyco_hydro_25"/>
    <property type="match status" value="1"/>
</dbReference>
<reference evidence="6" key="2">
    <citation type="submission" date="2020-09" db="EMBL/GenBank/DDBJ databases">
        <authorList>
            <person name="Sun Q."/>
            <person name="Zhou Y."/>
        </authorList>
    </citation>
    <scope>NUCLEOTIDE SEQUENCE</scope>
    <source>
        <strain evidence="6">CGMCC 1.15371</strain>
    </source>
</reference>